<dbReference type="SUPFAM" id="SSF144010">
    <property type="entry name" value="CofE-like"/>
    <property type="match status" value="1"/>
</dbReference>
<keyword evidence="4" id="KW-0460">Magnesium</keyword>
<evidence type="ECO:0000256" key="4">
    <source>
        <dbReference type="ARBA" id="ARBA00022842"/>
    </source>
</evidence>
<dbReference type="NCBIfam" id="TIGR01916">
    <property type="entry name" value="F420_cofE"/>
    <property type="match status" value="1"/>
</dbReference>
<feature type="domain" description="Coenzyme F420:L-glutamate ligase-like" evidence="8">
    <location>
        <begin position="13"/>
        <end position="229"/>
    </location>
</feature>
<evidence type="ECO:0000313" key="10">
    <source>
        <dbReference type="Proteomes" id="UP000243904"/>
    </source>
</evidence>
<keyword evidence="6" id="KW-0342">GTP-binding</keyword>
<dbReference type="GO" id="GO:0046872">
    <property type="term" value="F:metal ion binding"/>
    <property type="evidence" value="ECO:0007669"/>
    <property type="project" value="UniProtKB-KW"/>
</dbReference>
<dbReference type="Gene3D" id="3.90.1660.10">
    <property type="entry name" value="CofE-like domain"/>
    <property type="match status" value="1"/>
</dbReference>
<dbReference type="GO" id="GO:0052618">
    <property type="term" value="F:coenzyme F420-0:L-glutamate ligase activity"/>
    <property type="evidence" value="ECO:0007669"/>
    <property type="project" value="TreeGrafter"/>
</dbReference>
<name>A0A1H1XQA5_9BRAD</name>
<keyword evidence="3" id="KW-0547">Nucleotide-binding</keyword>
<dbReference type="InterPro" id="IPR002847">
    <property type="entry name" value="F420-0_gamma-glut_ligase-dom"/>
</dbReference>
<gene>
    <name evidence="9" type="ORF">SAMN05444158_4436</name>
</gene>
<accession>A0A1H1XQA5</accession>
<keyword evidence="7" id="KW-0464">Manganese</keyword>
<evidence type="ECO:0000256" key="5">
    <source>
        <dbReference type="ARBA" id="ARBA00022958"/>
    </source>
</evidence>
<dbReference type="PANTHER" id="PTHR47917:SF1">
    <property type="entry name" value="COENZYME F420:L-GLUTAMATE LIGASE"/>
    <property type="match status" value="1"/>
</dbReference>
<evidence type="ECO:0000256" key="6">
    <source>
        <dbReference type="ARBA" id="ARBA00023134"/>
    </source>
</evidence>
<keyword evidence="5" id="KW-0630">Potassium</keyword>
<evidence type="ECO:0000256" key="2">
    <source>
        <dbReference type="ARBA" id="ARBA00022723"/>
    </source>
</evidence>
<organism evidence="9 10">
    <name type="scientific">Bradyrhizobium canariense</name>
    <dbReference type="NCBI Taxonomy" id="255045"/>
    <lineage>
        <taxon>Bacteria</taxon>
        <taxon>Pseudomonadati</taxon>
        <taxon>Pseudomonadota</taxon>
        <taxon>Alphaproteobacteria</taxon>
        <taxon>Hyphomicrobiales</taxon>
        <taxon>Nitrobacteraceae</taxon>
        <taxon>Bradyrhizobium</taxon>
    </lineage>
</organism>
<dbReference type="Pfam" id="PF01996">
    <property type="entry name" value="F420_ligase"/>
    <property type="match status" value="1"/>
</dbReference>
<evidence type="ECO:0000256" key="1">
    <source>
        <dbReference type="ARBA" id="ARBA00022598"/>
    </source>
</evidence>
<dbReference type="InterPro" id="IPR008225">
    <property type="entry name" value="F420-0_g-glutamyl_ligase"/>
</dbReference>
<dbReference type="RefSeq" id="WP_146688823.1">
    <property type="nucleotide sequence ID" value="NZ_LT629750.1"/>
</dbReference>
<dbReference type="EMBL" id="LT629750">
    <property type="protein sequence ID" value="SDT11390.1"/>
    <property type="molecule type" value="Genomic_DNA"/>
</dbReference>
<reference evidence="10" key="1">
    <citation type="submission" date="2016-10" db="EMBL/GenBank/DDBJ databases">
        <authorList>
            <person name="Varghese N."/>
            <person name="Submissions S."/>
        </authorList>
    </citation>
    <scope>NUCLEOTIDE SEQUENCE [LARGE SCALE GENOMIC DNA]</scope>
    <source>
        <strain evidence="10">GAS369</strain>
    </source>
</reference>
<evidence type="ECO:0000256" key="7">
    <source>
        <dbReference type="ARBA" id="ARBA00023211"/>
    </source>
</evidence>
<dbReference type="PANTHER" id="PTHR47917">
    <property type="match status" value="1"/>
</dbReference>
<evidence type="ECO:0000259" key="8">
    <source>
        <dbReference type="Pfam" id="PF01996"/>
    </source>
</evidence>
<proteinExistence type="predicted"/>
<dbReference type="Gene3D" id="3.30.1330.100">
    <property type="entry name" value="CofE-like"/>
    <property type="match status" value="1"/>
</dbReference>
<dbReference type="AlphaFoldDB" id="A0A1H1XQA5"/>
<evidence type="ECO:0000256" key="3">
    <source>
        <dbReference type="ARBA" id="ARBA00022741"/>
    </source>
</evidence>
<keyword evidence="10" id="KW-1185">Reference proteome</keyword>
<keyword evidence="1 9" id="KW-0436">Ligase</keyword>
<keyword evidence="2" id="KW-0479">Metal-binding</keyword>
<dbReference type="Proteomes" id="UP000243904">
    <property type="component" value="Chromosome I"/>
</dbReference>
<dbReference type="GO" id="GO:0005525">
    <property type="term" value="F:GTP binding"/>
    <property type="evidence" value="ECO:0007669"/>
    <property type="project" value="UniProtKB-KW"/>
</dbReference>
<protein>
    <submittedName>
        <fullName evidence="9">Coenzyme F420-0:L-glutamate ligase / coenzyme F420-1:gamma-L-glutamate ligase</fullName>
    </submittedName>
</protein>
<evidence type="ECO:0000313" key="9">
    <source>
        <dbReference type="EMBL" id="SDT11390.1"/>
    </source>
</evidence>
<sequence length="252" mass="26836">MAQGLLLQPLQGVPLVKVGDDLVDLTLSALRVSQLKLEANDILVYAQKIVSKAEGRSVDLRNVTPSPRAIELAAVTRKDVRLVELILSESAAVVRARPGVLIVEHRLGMILANAGIDRSNVDGADCALLLPLDPDRSSQLMCDAFRRQAGVEIGVLVIDSIGRAWRNGTIGTTIGASGTPTLLDLRGRPDLYGRLLETTEVGWADELAAAASLVMGQAGEGFPVVLARGLAVPSQRGTARGLLRPIEKDLFR</sequence>